<comment type="similarity">
    <text evidence="3">Belongs to the LuxS family.</text>
</comment>
<evidence type="ECO:0000256" key="2">
    <source>
        <dbReference type="ARBA" id="ARBA00001962"/>
    </source>
</evidence>
<dbReference type="OrthoDB" id="9788129at2"/>
<evidence type="ECO:0000256" key="11">
    <source>
        <dbReference type="ARBA" id="ARBA00023239"/>
    </source>
</evidence>
<evidence type="ECO:0000256" key="14">
    <source>
        <dbReference type="ARBA" id="ARBA00031777"/>
    </source>
</evidence>
<dbReference type="HOGENOM" id="CLU_107531_1_0_12"/>
<evidence type="ECO:0000256" key="9">
    <source>
        <dbReference type="ARBA" id="ARBA00022929"/>
    </source>
</evidence>
<dbReference type="STRING" id="545694.TREPR_3176"/>
<dbReference type="EMBL" id="CP001843">
    <property type="protein sequence ID" value="AEF85079.1"/>
    <property type="molecule type" value="Genomic_DNA"/>
</dbReference>
<reference evidence="15 16" key="2">
    <citation type="journal article" date="2011" name="ISME J.">
        <title>RNA-seq reveals cooperative metabolic interactions between two termite-gut spirochete species in co-culture.</title>
        <authorList>
            <person name="Rosenthal A.Z."/>
            <person name="Matson E.G."/>
            <person name="Eldar A."/>
            <person name="Leadbetter J.R."/>
        </authorList>
    </citation>
    <scope>NUCLEOTIDE SEQUENCE [LARGE SCALE GENOMIC DNA]</scope>
    <source>
        <strain evidence="16">ATCC BAA-887 / DSM 12427 / ZAS-2</strain>
    </source>
</reference>
<keyword evidence="9" id="KW-0071">Autoinducer synthesis</keyword>
<gene>
    <name evidence="15" type="primary">luxS</name>
    <name evidence="15" type="ordered locus">TREPR_3176</name>
</gene>
<evidence type="ECO:0000256" key="6">
    <source>
        <dbReference type="ARBA" id="ARBA00015130"/>
    </source>
</evidence>
<dbReference type="EC" id="4.4.1.21" evidence="5"/>
<dbReference type="AlphaFoldDB" id="F5YLQ4"/>
<sequence>MEKIASFQVDHLRLKPGLYVSRKDKFGSTILTTFDLRFKEPNKEPVIDVPALHTIEHLGATFLRSHKEWAPKTVYFGPMGCRTGCYVILEGDWDSQKVLPLIRELLDWIIAFEGDIPGAAPAECGNYSEQNLNIAKWEARRYAAVLKNPGKENLNYPD</sequence>
<dbReference type="InterPro" id="IPR003815">
    <property type="entry name" value="S-ribosylhomocysteinase"/>
</dbReference>
<evidence type="ECO:0000256" key="10">
    <source>
        <dbReference type="ARBA" id="ARBA00023004"/>
    </source>
</evidence>
<reference evidence="16" key="1">
    <citation type="submission" date="2009-12" db="EMBL/GenBank/DDBJ databases">
        <title>Complete sequence of Treponema primitia strain ZAS-2.</title>
        <authorList>
            <person name="Tetu S.G."/>
            <person name="Matson E."/>
            <person name="Ren Q."/>
            <person name="Seshadri R."/>
            <person name="Elbourne L."/>
            <person name="Hassan K.A."/>
            <person name="Durkin A."/>
            <person name="Radune D."/>
            <person name="Mohamoud Y."/>
            <person name="Shay R."/>
            <person name="Jin S."/>
            <person name="Zhang X."/>
            <person name="Lucey K."/>
            <person name="Ballor N.R."/>
            <person name="Ottesen E."/>
            <person name="Rosenthal R."/>
            <person name="Allen A."/>
            <person name="Leadbetter J.R."/>
            <person name="Paulsen I.T."/>
        </authorList>
    </citation>
    <scope>NUCLEOTIDE SEQUENCE [LARGE SCALE GENOMIC DNA]</scope>
    <source>
        <strain evidence="16">ATCC BAA-887 / DSM 12427 / ZAS-2</strain>
    </source>
</reference>
<dbReference type="NCBIfam" id="NF002604">
    <property type="entry name" value="PRK02260.1-4"/>
    <property type="match status" value="1"/>
</dbReference>
<dbReference type="RefSeq" id="WP_015707088.1">
    <property type="nucleotide sequence ID" value="NC_015578.1"/>
</dbReference>
<name>F5YLQ4_TREPZ</name>
<comment type="subunit">
    <text evidence="4">Homodimer.</text>
</comment>
<keyword evidence="8" id="KW-0479">Metal-binding</keyword>
<comment type="function">
    <text evidence="12">Involved in the synthesis of autoinducer 2 (AI-2) which is secreted by bacteria and is used to communicate both the cell density and the metabolic potential of the environment. The regulation of gene expression in response to changes in cell density is called quorum sensing. Catalyzes the transformation of S-ribosylhomocysteine (RHC) to homocysteine (HC) and 4,5-dihydroxy-2,3-pentadione (DPD).</text>
</comment>
<dbReference type="SUPFAM" id="SSF63411">
    <property type="entry name" value="LuxS/MPP-like metallohydrolase"/>
    <property type="match status" value="1"/>
</dbReference>
<evidence type="ECO:0000256" key="7">
    <source>
        <dbReference type="ARBA" id="ARBA00022654"/>
    </source>
</evidence>
<evidence type="ECO:0000256" key="1">
    <source>
        <dbReference type="ARBA" id="ARBA00000297"/>
    </source>
</evidence>
<organism evidence="15 16">
    <name type="scientific">Treponema primitia (strain ATCC BAA-887 / DSM 12427 / ZAS-2)</name>
    <dbReference type="NCBI Taxonomy" id="545694"/>
    <lineage>
        <taxon>Bacteria</taxon>
        <taxon>Pseudomonadati</taxon>
        <taxon>Spirochaetota</taxon>
        <taxon>Spirochaetia</taxon>
        <taxon>Spirochaetales</taxon>
        <taxon>Treponemataceae</taxon>
        <taxon>Treponema</taxon>
    </lineage>
</organism>
<evidence type="ECO:0000256" key="13">
    <source>
        <dbReference type="ARBA" id="ARBA00030600"/>
    </source>
</evidence>
<dbReference type="PRINTS" id="PR01487">
    <property type="entry name" value="LUXSPROTEIN"/>
</dbReference>
<dbReference type="KEGG" id="tpi:TREPR_3176"/>
<evidence type="ECO:0000256" key="8">
    <source>
        <dbReference type="ARBA" id="ARBA00022723"/>
    </source>
</evidence>
<evidence type="ECO:0000256" key="4">
    <source>
        <dbReference type="ARBA" id="ARBA00011738"/>
    </source>
</evidence>
<accession>F5YLQ4</accession>
<proteinExistence type="inferred from homology"/>
<dbReference type="PANTHER" id="PTHR35799:SF1">
    <property type="entry name" value="S-RIBOSYLHOMOCYSTEINE LYASE"/>
    <property type="match status" value="1"/>
</dbReference>
<dbReference type="PANTHER" id="PTHR35799">
    <property type="entry name" value="S-RIBOSYLHOMOCYSTEINE LYASE"/>
    <property type="match status" value="1"/>
</dbReference>
<evidence type="ECO:0000256" key="3">
    <source>
        <dbReference type="ARBA" id="ARBA00007311"/>
    </source>
</evidence>
<dbReference type="InterPro" id="IPR011249">
    <property type="entry name" value="Metalloenz_LuxS/M16"/>
</dbReference>
<evidence type="ECO:0000256" key="12">
    <source>
        <dbReference type="ARBA" id="ARBA00024654"/>
    </source>
</evidence>
<dbReference type="GO" id="GO:0043768">
    <property type="term" value="F:S-ribosylhomocysteine lyase activity"/>
    <property type="evidence" value="ECO:0007669"/>
    <property type="project" value="UniProtKB-EC"/>
</dbReference>
<comment type="catalytic activity">
    <reaction evidence="1">
        <text>S-(5-deoxy-D-ribos-5-yl)-L-homocysteine = (S)-4,5-dihydroxypentane-2,3-dione + L-homocysteine</text>
        <dbReference type="Rhea" id="RHEA:17753"/>
        <dbReference type="ChEBI" id="CHEBI:29484"/>
        <dbReference type="ChEBI" id="CHEBI:58195"/>
        <dbReference type="ChEBI" id="CHEBI:58199"/>
        <dbReference type="EC" id="4.4.1.21"/>
    </reaction>
</comment>
<comment type="cofactor">
    <cofactor evidence="2">
        <name>Fe cation</name>
        <dbReference type="ChEBI" id="CHEBI:24875"/>
    </cofactor>
</comment>
<protein>
    <recommendedName>
        <fullName evidence="6">S-ribosylhomocysteine lyase</fullName>
        <ecNumber evidence="5">4.4.1.21</ecNumber>
    </recommendedName>
    <alternativeName>
        <fullName evidence="13">AI-2 synthesis protein</fullName>
    </alternativeName>
    <alternativeName>
        <fullName evidence="14">Autoinducer-2 production protein LuxS</fullName>
    </alternativeName>
</protein>
<evidence type="ECO:0000313" key="16">
    <source>
        <dbReference type="Proteomes" id="UP000009223"/>
    </source>
</evidence>
<dbReference type="eggNOG" id="COG1854">
    <property type="taxonomic scope" value="Bacteria"/>
</dbReference>
<keyword evidence="16" id="KW-1185">Reference proteome</keyword>
<keyword evidence="7" id="KW-0673">Quorum sensing</keyword>
<evidence type="ECO:0000256" key="5">
    <source>
        <dbReference type="ARBA" id="ARBA00012240"/>
    </source>
</evidence>
<keyword evidence="11 15" id="KW-0456">Lyase</keyword>
<dbReference type="GO" id="GO:0005506">
    <property type="term" value="F:iron ion binding"/>
    <property type="evidence" value="ECO:0007669"/>
    <property type="project" value="InterPro"/>
</dbReference>
<dbReference type="Proteomes" id="UP000009223">
    <property type="component" value="Chromosome"/>
</dbReference>
<dbReference type="GO" id="GO:0009372">
    <property type="term" value="P:quorum sensing"/>
    <property type="evidence" value="ECO:0007669"/>
    <property type="project" value="UniProtKB-KW"/>
</dbReference>
<dbReference type="Gene3D" id="3.30.1360.80">
    <property type="entry name" value="S-ribosylhomocysteinase (LuxS)"/>
    <property type="match status" value="1"/>
</dbReference>
<keyword evidence="10" id="KW-0408">Iron</keyword>
<dbReference type="Pfam" id="PF02664">
    <property type="entry name" value="LuxS"/>
    <property type="match status" value="1"/>
</dbReference>
<dbReference type="InterPro" id="IPR037005">
    <property type="entry name" value="LuxS_sf"/>
</dbReference>
<evidence type="ECO:0000313" key="15">
    <source>
        <dbReference type="EMBL" id="AEF85079.1"/>
    </source>
</evidence>